<dbReference type="SUPFAM" id="SSF52540">
    <property type="entry name" value="P-loop containing nucleoside triphosphate hydrolases"/>
    <property type="match status" value="2"/>
</dbReference>
<evidence type="ECO:0000313" key="9">
    <source>
        <dbReference type="Proteomes" id="UP000271797"/>
    </source>
</evidence>
<dbReference type="EMBL" id="LR134238">
    <property type="protein sequence ID" value="VED06697.1"/>
    <property type="molecule type" value="Genomic_DNA"/>
</dbReference>
<dbReference type="InterPro" id="IPR001650">
    <property type="entry name" value="Helicase_C-like"/>
</dbReference>
<evidence type="ECO:0000313" key="10">
    <source>
        <dbReference type="Proteomes" id="UP000277930"/>
    </source>
</evidence>
<dbReference type="InterPro" id="IPR014001">
    <property type="entry name" value="Helicase_ATP-bd"/>
</dbReference>
<organism evidence="7 9">
    <name type="scientific">Escherichia coli</name>
    <dbReference type="NCBI Taxonomy" id="562"/>
    <lineage>
        <taxon>Bacteria</taxon>
        <taxon>Pseudomonadati</taxon>
        <taxon>Pseudomonadota</taxon>
        <taxon>Gammaproteobacteria</taxon>
        <taxon>Enterobacterales</taxon>
        <taxon>Enterobacteriaceae</taxon>
        <taxon>Escherichia</taxon>
    </lineage>
</organism>
<proteinExistence type="predicted"/>
<dbReference type="GO" id="GO:0016787">
    <property type="term" value="F:hydrolase activity"/>
    <property type="evidence" value="ECO:0007669"/>
    <property type="project" value="UniProtKB-KW"/>
</dbReference>
<dbReference type="PROSITE" id="PS51192">
    <property type="entry name" value="HELICASE_ATP_BIND_1"/>
    <property type="match status" value="1"/>
</dbReference>
<dbReference type="PANTHER" id="PTHR47961">
    <property type="entry name" value="DNA POLYMERASE THETA, PUTATIVE (AFU_ORTHOLOGUE AFUA_1G05260)-RELATED"/>
    <property type="match status" value="1"/>
</dbReference>
<dbReference type="InterPro" id="IPR011545">
    <property type="entry name" value="DEAD/DEAH_box_helicase_dom"/>
</dbReference>
<feature type="domain" description="Helicase C-terminal" evidence="6">
    <location>
        <begin position="360"/>
        <end position="554"/>
    </location>
</feature>
<feature type="domain" description="Helicase ATP-binding" evidence="5">
    <location>
        <begin position="145"/>
        <end position="293"/>
    </location>
</feature>
<dbReference type="SMART" id="SM00490">
    <property type="entry name" value="HELICc"/>
    <property type="match status" value="1"/>
</dbReference>
<keyword evidence="7" id="KW-0808">Transferase</keyword>
<dbReference type="GO" id="GO:0004386">
    <property type="term" value="F:helicase activity"/>
    <property type="evidence" value="ECO:0007669"/>
    <property type="project" value="UniProtKB-KW"/>
</dbReference>
<reference evidence="9 10" key="1">
    <citation type="submission" date="2018-12" db="EMBL/GenBank/DDBJ databases">
        <authorList>
            <consortium name="Pathogen Informatics"/>
        </authorList>
    </citation>
    <scope>NUCLEOTIDE SEQUENCE [LARGE SCALE GENOMIC DNA]</scope>
    <source>
        <strain evidence="7 9">NCTC9044</strain>
        <strain evidence="8 10">NCTC9702</strain>
    </source>
</reference>
<dbReference type="Pfam" id="PF00271">
    <property type="entry name" value="Helicase_C"/>
    <property type="match status" value="1"/>
</dbReference>
<dbReference type="GO" id="GO:0005524">
    <property type="term" value="F:ATP binding"/>
    <property type="evidence" value="ECO:0007669"/>
    <property type="project" value="UniProtKB-KW"/>
</dbReference>
<sequence>MNDAINYICNRIKNSDGFSYCYEKLLISISKNLFNPTSSNPITQREYQQLLKFSDFLSNSEKEEDRNLALKIISAIYDLYKEDHSCQLLTKSILSKLGLFAAEEVFTDSDIKLPLSYEISSKYRKIKNRINGSEYIFTNRQCDVYSEIMQNDYFSFSGPTSLGKSFLIKHAAVDLIENNKLIIFILPTKALLEEYLIDLKSILNEKGVKDINVSKSVSQVDKESKNILVFTQERYNSFLYEKSYDNMDVDFLFIDEAHKVLDKKNNRAITLYKVINNSIEKYGKLKVIFSCPVISNPDVFFKTFNIPNSKKTRSLCIKESPVNQDLYFANYQDNNFVYFDSILNKKINFNVNNAYQNDFEIIRGLAQQSKSNLIYVSSKTECIRKCNEFLEYLIREKKVSITTDDELISESKIIMEYIHKDFNLAHVLKYGIAFHHGSLPLFIRKRIEDLYSKKKINFIFCTSTLLEGVNLPTKNVFIYPFPKKTVNDEKKCRLDFWNLAGRAGRYRSELTGNIVCLNTADNNWSNADAKISLGNNVIIEDEINSTLLRHQKILNYFDGKVKSPTNDIIQLSSLILSEILTYLDKGYIGRILNTFNEKIRFMLIDSGKKHLDRNRIIEIDKVTFSENHIFSTSIHAKAQLNAKNKEKLLRSYSREDVFNYLETINEIYGLRNTPDSLNQLCIVTYSWLMGNTLNLLISNAIKYSNSVRDPISYRWVKFDKTNPDHINAKIMEAIQCIESEVTFKLETCIAHFYQLCQSIHGDENAGINLSPYLEYGTLDTNIIELQEFGFSRLAAIEIIAKHKECVTFKTNETSLQINTQKLRAKIEKHSVIDRELSWLNL</sequence>
<dbReference type="InterPro" id="IPR027417">
    <property type="entry name" value="P-loop_NTPase"/>
</dbReference>
<dbReference type="Gene3D" id="3.40.50.300">
    <property type="entry name" value="P-loop containing nucleotide triphosphate hydrolases"/>
    <property type="match status" value="2"/>
</dbReference>
<name>A0A369F370_ECOLX</name>
<dbReference type="SMART" id="SM00487">
    <property type="entry name" value="DEXDc"/>
    <property type="match status" value="1"/>
</dbReference>
<dbReference type="InterPro" id="IPR050474">
    <property type="entry name" value="Hel308_SKI2-like"/>
</dbReference>
<dbReference type="EMBL" id="LR134246">
    <property type="protein sequence ID" value="VED34290.1"/>
    <property type="molecule type" value="Genomic_DNA"/>
</dbReference>
<evidence type="ECO:0000259" key="5">
    <source>
        <dbReference type="PROSITE" id="PS51192"/>
    </source>
</evidence>
<accession>A0A369F370</accession>
<dbReference type="Proteomes" id="UP000277930">
    <property type="component" value="Chromosome 1"/>
</dbReference>
<keyword evidence="4" id="KW-0067">ATP-binding</keyword>
<dbReference type="GO" id="GO:0003676">
    <property type="term" value="F:nucleic acid binding"/>
    <property type="evidence" value="ECO:0007669"/>
    <property type="project" value="InterPro"/>
</dbReference>
<keyword evidence="7" id="KW-0418">Kinase</keyword>
<evidence type="ECO:0000256" key="3">
    <source>
        <dbReference type="ARBA" id="ARBA00022806"/>
    </source>
</evidence>
<dbReference type="Proteomes" id="UP000271797">
    <property type="component" value="Chromosome"/>
</dbReference>
<evidence type="ECO:0000256" key="2">
    <source>
        <dbReference type="ARBA" id="ARBA00022801"/>
    </source>
</evidence>
<dbReference type="PROSITE" id="PS51194">
    <property type="entry name" value="HELICASE_CTER"/>
    <property type="match status" value="1"/>
</dbReference>
<evidence type="ECO:0000313" key="8">
    <source>
        <dbReference type="EMBL" id="VED34290.1"/>
    </source>
</evidence>
<dbReference type="GO" id="GO:0016301">
    <property type="term" value="F:kinase activity"/>
    <property type="evidence" value="ECO:0007669"/>
    <property type="project" value="UniProtKB-KW"/>
</dbReference>
<dbReference type="Pfam" id="PF00270">
    <property type="entry name" value="DEAD"/>
    <property type="match status" value="1"/>
</dbReference>
<evidence type="ECO:0000313" key="7">
    <source>
        <dbReference type="EMBL" id="VED06697.1"/>
    </source>
</evidence>
<keyword evidence="2" id="KW-0378">Hydrolase</keyword>
<keyword evidence="1" id="KW-0547">Nucleotide-binding</keyword>
<evidence type="ECO:0000256" key="1">
    <source>
        <dbReference type="ARBA" id="ARBA00022741"/>
    </source>
</evidence>
<dbReference type="RefSeq" id="WP_054623691.1">
    <property type="nucleotide sequence ID" value="NZ_CAMPRN010000469.1"/>
</dbReference>
<evidence type="ECO:0000259" key="6">
    <source>
        <dbReference type="PROSITE" id="PS51194"/>
    </source>
</evidence>
<dbReference type="AlphaFoldDB" id="A0A369F370"/>
<keyword evidence="3" id="KW-0347">Helicase</keyword>
<dbReference type="PANTHER" id="PTHR47961:SF6">
    <property type="entry name" value="DNA-DIRECTED DNA POLYMERASE"/>
    <property type="match status" value="1"/>
</dbReference>
<protein>
    <submittedName>
        <fullName evidence="7">Putative Signal transduction histidine kinase</fullName>
    </submittedName>
</protein>
<evidence type="ECO:0000256" key="4">
    <source>
        <dbReference type="ARBA" id="ARBA00022840"/>
    </source>
</evidence>
<gene>
    <name evidence="7" type="ORF">NCTC9044_00402</name>
    <name evidence="8" type="ORF">NCTC9702_01464</name>
</gene>